<dbReference type="Gene3D" id="3.30.70.100">
    <property type="match status" value="1"/>
</dbReference>
<gene>
    <name evidence="3" type="ORF">H3Z74_10840</name>
</gene>
<feature type="domain" description="ABM" evidence="2">
    <location>
        <begin position="44"/>
        <end position="130"/>
    </location>
</feature>
<dbReference type="GO" id="GO:0004497">
    <property type="term" value="F:monooxygenase activity"/>
    <property type="evidence" value="ECO:0007669"/>
    <property type="project" value="UniProtKB-KW"/>
</dbReference>
<dbReference type="InterPro" id="IPR007138">
    <property type="entry name" value="ABM_dom"/>
</dbReference>
<evidence type="ECO:0000313" key="3">
    <source>
        <dbReference type="EMBL" id="QNQ11971.1"/>
    </source>
</evidence>
<reference evidence="3 4" key="1">
    <citation type="submission" date="2020-09" db="EMBL/GenBank/DDBJ databases">
        <title>Sphingomonas sp., a new species isolated from pork steak.</title>
        <authorList>
            <person name="Heidler von Heilborn D."/>
        </authorList>
    </citation>
    <scope>NUCLEOTIDE SEQUENCE [LARGE SCALE GENOMIC DNA]</scope>
    <source>
        <strain evidence="4">S8-3T</strain>
    </source>
</reference>
<evidence type="ECO:0000259" key="2">
    <source>
        <dbReference type="PROSITE" id="PS51725"/>
    </source>
</evidence>
<keyword evidence="3" id="KW-0503">Monooxygenase</keyword>
<organism evidence="3 4">
    <name type="scientific">Sphingomonas alpina</name>
    <dbReference type="NCBI Taxonomy" id="653931"/>
    <lineage>
        <taxon>Bacteria</taxon>
        <taxon>Pseudomonadati</taxon>
        <taxon>Pseudomonadota</taxon>
        <taxon>Alphaproteobacteria</taxon>
        <taxon>Sphingomonadales</taxon>
        <taxon>Sphingomonadaceae</taxon>
        <taxon>Sphingomonas</taxon>
    </lineage>
</organism>
<dbReference type="PROSITE" id="PS51725">
    <property type="entry name" value="ABM"/>
    <property type="match status" value="1"/>
</dbReference>
<keyword evidence="1" id="KW-0732">Signal</keyword>
<dbReference type="EMBL" id="CP061038">
    <property type="protein sequence ID" value="QNQ11971.1"/>
    <property type="molecule type" value="Genomic_DNA"/>
</dbReference>
<evidence type="ECO:0000256" key="1">
    <source>
        <dbReference type="SAM" id="SignalP"/>
    </source>
</evidence>
<dbReference type="InterPro" id="IPR011008">
    <property type="entry name" value="Dimeric_a/b-barrel"/>
</dbReference>
<feature type="chain" id="PRO_5028918487" evidence="1">
    <location>
        <begin position="27"/>
        <end position="141"/>
    </location>
</feature>
<sequence>MIVRRRTLLGAAMAIAAVGASSPAIAFGGALEGAMEETAKGEPYGMIARILAKPGQRAALAVLLSAGTDMMPGCLSYVVAEDLANPDALWVTEAWESKAAHGASLSLPAVREAISKAQPLIAGFDSIAETRPIGGVPVAQE</sequence>
<protein>
    <submittedName>
        <fullName evidence="3">Antibiotic biosynthesis monooxygenase</fullName>
    </submittedName>
</protein>
<keyword evidence="4" id="KW-1185">Reference proteome</keyword>
<accession>A0A7H0LQL8</accession>
<name>A0A7H0LQL8_9SPHN</name>
<evidence type="ECO:0000313" key="4">
    <source>
        <dbReference type="Proteomes" id="UP000516148"/>
    </source>
</evidence>
<dbReference type="SUPFAM" id="SSF54909">
    <property type="entry name" value="Dimeric alpha+beta barrel"/>
    <property type="match status" value="1"/>
</dbReference>
<dbReference type="Proteomes" id="UP000516148">
    <property type="component" value="Chromosome"/>
</dbReference>
<proteinExistence type="predicted"/>
<dbReference type="AlphaFoldDB" id="A0A7H0LQL8"/>
<keyword evidence="3" id="KW-0560">Oxidoreductase</keyword>
<dbReference type="KEGG" id="spap:H3Z74_10840"/>
<feature type="signal peptide" evidence="1">
    <location>
        <begin position="1"/>
        <end position="26"/>
    </location>
</feature>
<dbReference type="Pfam" id="PF03992">
    <property type="entry name" value="ABM"/>
    <property type="match status" value="1"/>
</dbReference>